<name>A0A4C1TXK5_EUMVA</name>
<sequence>MPEAPGCTVERLKPKILSLLSFNARGSSNNINRLGFNVLSPLTPTQFPDSNQHRPDILDIALLKRLALRLGGIETLQRFNSDHCPVHLNPITFDDRDKAECLADSIKQQCSQTSSPYDPQHTHRIEEEVQQTISLDSEDDLDPVSLDEVQSHIKKLNTRKAPQHQ</sequence>
<gene>
    <name evidence="1" type="ORF">EVAR_93219_1</name>
</gene>
<accession>A0A4C1TXK5</accession>
<dbReference type="OrthoDB" id="410155at2759"/>
<reference evidence="1 2" key="1">
    <citation type="journal article" date="2019" name="Commun. Biol.">
        <title>The bagworm genome reveals a unique fibroin gene that provides high tensile strength.</title>
        <authorList>
            <person name="Kono N."/>
            <person name="Nakamura H."/>
            <person name="Ohtoshi R."/>
            <person name="Tomita M."/>
            <person name="Numata K."/>
            <person name="Arakawa K."/>
        </authorList>
    </citation>
    <scope>NUCLEOTIDE SEQUENCE [LARGE SCALE GENOMIC DNA]</scope>
</reference>
<organism evidence="1 2">
    <name type="scientific">Eumeta variegata</name>
    <name type="common">Bagworm moth</name>
    <name type="synonym">Eumeta japonica</name>
    <dbReference type="NCBI Taxonomy" id="151549"/>
    <lineage>
        <taxon>Eukaryota</taxon>
        <taxon>Metazoa</taxon>
        <taxon>Ecdysozoa</taxon>
        <taxon>Arthropoda</taxon>
        <taxon>Hexapoda</taxon>
        <taxon>Insecta</taxon>
        <taxon>Pterygota</taxon>
        <taxon>Neoptera</taxon>
        <taxon>Endopterygota</taxon>
        <taxon>Lepidoptera</taxon>
        <taxon>Glossata</taxon>
        <taxon>Ditrysia</taxon>
        <taxon>Tineoidea</taxon>
        <taxon>Psychidae</taxon>
        <taxon>Oiketicinae</taxon>
        <taxon>Eumeta</taxon>
    </lineage>
</organism>
<dbReference type="Proteomes" id="UP000299102">
    <property type="component" value="Unassembled WGS sequence"/>
</dbReference>
<evidence type="ECO:0000313" key="2">
    <source>
        <dbReference type="Proteomes" id="UP000299102"/>
    </source>
</evidence>
<dbReference type="AlphaFoldDB" id="A0A4C1TXK5"/>
<proteinExistence type="predicted"/>
<comment type="caution">
    <text evidence="1">The sequence shown here is derived from an EMBL/GenBank/DDBJ whole genome shotgun (WGS) entry which is preliminary data.</text>
</comment>
<keyword evidence="2" id="KW-1185">Reference proteome</keyword>
<dbReference type="EMBL" id="BGZK01000101">
    <property type="protein sequence ID" value="GBP18791.1"/>
    <property type="molecule type" value="Genomic_DNA"/>
</dbReference>
<evidence type="ECO:0000313" key="1">
    <source>
        <dbReference type="EMBL" id="GBP18791.1"/>
    </source>
</evidence>
<protein>
    <submittedName>
        <fullName evidence="1">Uncharacterized protein</fullName>
    </submittedName>
</protein>